<accession>A0AAV2FCM7</accession>
<dbReference type="EMBL" id="OZ034819">
    <property type="protein sequence ID" value="CAL1395195.1"/>
    <property type="molecule type" value="Genomic_DNA"/>
</dbReference>
<feature type="region of interest" description="Disordered" evidence="1">
    <location>
        <begin position="237"/>
        <end position="330"/>
    </location>
</feature>
<evidence type="ECO:0000313" key="2">
    <source>
        <dbReference type="EMBL" id="CAL1395195.1"/>
    </source>
</evidence>
<feature type="compositionally biased region" description="Basic and acidic residues" evidence="1">
    <location>
        <begin position="307"/>
        <end position="320"/>
    </location>
</feature>
<feature type="compositionally biased region" description="Low complexity" evidence="1">
    <location>
        <begin position="142"/>
        <end position="151"/>
    </location>
</feature>
<reference evidence="2 3" key="1">
    <citation type="submission" date="2024-04" db="EMBL/GenBank/DDBJ databases">
        <authorList>
            <person name="Fracassetti M."/>
        </authorList>
    </citation>
    <scope>NUCLEOTIDE SEQUENCE [LARGE SCALE GENOMIC DNA]</scope>
</reference>
<evidence type="ECO:0000313" key="3">
    <source>
        <dbReference type="Proteomes" id="UP001497516"/>
    </source>
</evidence>
<keyword evidence="3" id="KW-1185">Reference proteome</keyword>
<sequence>MEVDVQRKPNPALQRRQDGQKSLRPAKGGAPGKTKQARAENTQRQVGEPAADPNPHAAVREATRRRRLILEEESEDEFIVQSISPNRKGDTQRLPGKMDGGRPNPSKTAAHHRECGQLGNGPGKEDLPSYAPTLNDGPEPNSRLPKASAKPAKAKRLNRPSKAVQDPKGAVNKPELPKGEVQRAGHSDPTDSVDSVSESEAQSFEIRRRSPVVMGKMWRPAHSTKVSQVVRAIEQGLAMRDDEEVPDNGENQAQGSMDRQKPILDTAQTTSFNEYGTNLSDPEMGAKKRQFDEMEGVIEDNPTPKRQFVEDKDGVEKVEEASLEWPQLVK</sequence>
<feature type="region of interest" description="Disordered" evidence="1">
    <location>
        <begin position="1"/>
        <end position="208"/>
    </location>
</feature>
<feature type="compositionally biased region" description="Polar residues" evidence="1">
    <location>
        <begin position="190"/>
        <end position="202"/>
    </location>
</feature>
<feature type="compositionally biased region" description="Polar residues" evidence="1">
    <location>
        <begin position="266"/>
        <end position="280"/>
    </location>
</feature>
<dbReference type="AlphaFoldDB" id="A0AAV2FCM7"/>
<evidence type="ECO:0000256" key="1">
    <source>
        <dbReference type="SAM" id="MobiDB-lite"/>
    </source>
</evidence>
<name>A0AAV2FCM7_9ROSI</name>
<feature type="compositionally biased region" description="Basic and acidic residues" evidence="1">
    <location>
        <begin position="175"/>
        <end position="189"/>
    </location>
</feature>
<gene>
    <name evidence="2" type="ORF">LTRI10_LOCUS35644</name>
</gene>
<dbReference type="Proteomes" id="UP001497516">
    <property type="component" value="Chromosome 6"/>
</dbReference>
<proteinExistence type="predicted"/>
<protein>
    <submittedName>
        <fullName evidence="2">Uncharacterized protein</fullName>
    </submittedName>
</protein>
<organism evidence="2 3">
    <name type="scientific">Linum trigynum</name>
    <dbReference type="NCBI Taxonomy" id="586398"/>
    <lineage>
        <taxon>Eukaryota</taxon>
        <taxon>Viridiplantae</taxon>
        <taxon>Streptophyta</taxon>
        <taxon>Embryophyta</taxon>
        <taxon>Tracheophyta</taxon>
        <taxon>Spermatophyta</taxon>
        <taxon>Magnoliopsida</taxon>
        <taxon>eudicotyledons</taxon>
        <taxon>Gunneridae</taxon>
        <taxon>Pentapetalae</taxon>
        <taxon>rosids</taxon>
        <taxon>fabids</taxon>
        <taxon>Malpighiales</taxon>
        <taxon>Linaceae</taxon>
        <taxon>Linum</taxon>
    </lineage>
</organism>